<dbReference type="SUPFAM" id="SSF51905">
    <property type="entry name" value="FAD/NAD(P)-binding domain"/>
    <property type="match status" value="1"/>
</dbReference>
<dbReference type="PANTHER" id="PTHR13847">
    <property type="entry name" value="SARCOSINE DEHYDROGENASE-RELATED"/>
    <property type="match status" value="1"/>
</dbReference>
<sequence length="474" mass="52241">MAEQQSDRSRARALLSEAKRTSFWLDDLGFPVEAPPLAGESSADLVVVGGGYTGLWTALRAKERYPDLDVVLIEAHRVSWAASGRNGGFCEPSLTHGRSNASTHLPGEEPLLARLGEENLAELLAALDRYGIDCDVQPHGVIKLATEPHQEAAIRRLAATDPSVRVLADDQLQAEVRTAAARVGGWATEEGVVLNPVKLARGLADACVALGVRIHENTAATRLRSLGHGRGVVVQTSHGRITGRQVVLATNGFRSLLRRTRLFTVPVYDYAIVTEPLTPDQRAALGWQKAQGVTDLNSRFHYMRLLKDSAGRDRLLLGGYDAVYHFGRRVKPEYDISESTFERLAVHMGVFFPQLADVKYTHAWGGMIDTCSRFFSFFTLAGHRQVAAAAGFTGLGVAATRFAADVMLDLLNGEDTERSRTKLVRKRPLPFPPEPFVWPAIRFTSAMMARSDRREGRRGLWLWMLQKCKVGFDS</sequence>
<evidence type="ECO:0000313" key="3">
    <source>
        <dbReference type="Proteomes" id="UP000031030"/>
    </source>
</evidence>
<dbReference type="Gene3D" id="3.50.50.60">
    <property type="entry name" value="FAD/NAD(P)-binding domain"/>
    <property type="match status" value="1"/>
</dbReference>
<organism evidence="2 3">
    <name type="scientific">Microbacterium mangrovi</name>
    <dbReference type="NCBI Taxonomy" id="1348253"/>
    <lineage>
        <taxon>Bacteria</taxon>
        <taxon>Bacillati</taxon>
        <taxon>Actinomycetota</taxon>
        <taxon>Actinomycetes</taxon>
        <taxon>Micrococcales</taxon>
        <taxon>Microbacteriaceae</taxon>
        <taxon>Microbacterium</taxon>
    </lineage>
</organism>
<evidence type="ECO:0000313" key="2">
    <source>
        <dbReference type="EMBL" id="KHK98761.1"/>
    </source>
</evidence>
<keyword evidence="3" id="KW-1185">Reference proteome</keyword>
<dbReference type="InterPro" id="IPR006076">
    <property type="entry name" value="FAD-dep_OxRdtase"/>
</dbReference>
<dbReference type="STRING" id="1348253.LK09_07575"/>
<gene>
    <name evidence="2" type="ORF">LK09_07575</name>
</gene>
<dbReference type="Pfam" id="PF01266">
    <property type="entry name" value="DAO"/>
    <property type="match status" value="1"/>
</dbReference>
<accession>A0A0B2AB04</accession>
<dbReference type="EMBL" id="JTDK01000006">
    <property type="protein sequence ID" value="KHK98761.1"/>
    <property type="molecule type" value="Genomic_DNA"/>
</dbReference>
<dbReference type="Proteomes" id="UP000031030">
    <property type="component" value="Unassembled WGS sequence"/>
</dbReference>
<dbReference type="InterPro" id="IPR036188">
    <property type="entry name" value="FAD/NAD-bd_sf"/>
</dbReference>
<dbReference type="PANTHER" id="PTHR13847:SF281">
    <property type="entry name" value="FAD DEPENDENT OXIDOREDUCTASE DOMAIN-CONTAINING PROTEIN"/>
    <property type="match status" value="1"/>
</dbReference>
<feature type="domain" description="FAD dependent oxidoreductase" evidence="1">
    <location>
        <begin position="44"/>
        <end position="409"/>
    </location>
</feature>
<comment type="caution">
    <text evidence="2">The sequence shown here is derived from an EMBL/GenBank/DDBJ whole genome shotgun (WGS) entry which is preliminary data.</text>
</comment>
<dbReference type="Gene3D" id="3.30.9.10">
    <property type="entry name" value="D-Amino Acid Oxidase, subunit A, domain 2"/>
    <property type="match status" value="1"/>
</dbReference>
<protein>
    <submittedName>
        <fullName evidence="2">FAD-dependent oxidoreductase</fullName>
    </submittedName>
</protein>
<proteinExistence type="predicted"/>
<dbReference type="AlphaFoldDB" id="A0A0B2AB04"/>
<name>A0A0B2AB04_9MICO</name>
<dbReference type="GO" id="GO:0005737">
    <property type="term" value="C:cytoplasm"/>
    <property type="evidence" value="ECO:0007669"/>
    <property type="project" value="TreeGrafter"/>
</dbReference>
<evidence type="ECO:0000259" key="1">
    <source>
        <dbReference type="Pfam" id="PF01266"/>
    </source>
</evidence>
<reference evidence="2 3" key="1">
    <citation type="submission" date="2014-11" db="EMBL/GenBank/DDBJ databases">
        <title>Genome sequence of Microbacterium mangrovi MUSC 115(T).</title>
        <authorList>
            <person name="Lee L.-H."/>
        </authorList>
    </citation>
    <scope>NUCLEOTIDE SEQUENCE [LARGE SCALE GENOMIC DNA]</scope>
    <source>
        <strain evidence="2 3">MUSC 115</strain>
    </source>
</reference>